<reference evidence="8" key="1">
    <citation type="submission" date="2025-08" db="UniProtKB">
        <authorList>
            <consortium name="RefSeq"/>
        </authorList>
    </citation>
    <scope>IDENTIFICATION</scope>
    <source>
        <tissue evidence="8">Leaves</tissue>
    </source>
</reference>
<keyword evidence="4" id="KW-0808">Transferase</keyword>
<dbReference type="Proteomes" id="UP000235220">
    <property type="component" value="Chromosome 13"/>
</dbReference>
<dbReference type="SUPFAM" id="SSF48371">
    <property type="entry name" value="ARM repeat"/>
    <property type="match status" value="2"/>
</dbReference>
<dbReference type="UniPathway" id="UPA00143"/>
<comment type="pathway">
    <text evidence="2">Protein modification; protein ubiquitination.</text>
</comment>
<dbReference type="InterPro" id="IPR003613">
    <property type="entry name" value="Ubox_domain"/>
</dbReference>
<dbReference type="InterPro" id="IPR000225">
    <property type="entry name" value="Armadillo"/>
</dbReference>
<evidence type="ECO:0000256" key="4">
    <source>
        <dbReference type="ARBA" id="ARBA00022679"/>
    </source>
</evidence>
<evidence type="ECO:0000259" key="6">
    <source>
        <dbReference type="PROSITE" id="PS51698"/>
    </source>
</evidence>
<organism evidence="7 8">
    <name type="scientific">Juglans regia</name>
    <name type="common">English walnut</name>
    <dbReference type="NCBI Taxonomy" id="51240"/>
    <lineage>
        <taxon>Eukaryota</taxon>
        <taxon>Viridiplantae</taxon>
        <taxon>Streptophyta</taxon>
        <taxon>Embryophyta</taxon>
        <taxon>Tracheophyta</taxon>
        <taxon>Spermatophyta</taxon>
        <taxon>Magnoliopsida</taxon>
        <taxon>eudicotyledons</taxon>
        <taxon>Gunneridae</taxon>
        <taxon>Pentapetalae</taxon>
        <taxon>rosids</taxon>
        <taxon>fabids</taxon>
        <taxon>Fagales</taxon>
        <taxon>Juglandaceae</taxon>
        <taxon>Juglans</taxon>
    </lineage>
</organism>
<evidence type="ECO:0000313" key="7">
    <source>
        <dbReference type="Proteomes" id="UP000235220"/>
    </source>
</evidence>
<sequence>MLPKEEASPVICLAQSLLASISEITEAVVCIELEKENFLEFGCYFYRASFTIMELLSAESFPANVMEILQTLSKNVDLAKDLVKRCQEGTRPILDSEQGSIIAQLEGVIKHVGECLGLIPASSFEDQVYVEVAIRSLSNEMQNAQFTIRQTLSSKTCELDSHALSLEKQLKEEQVSIETDLYPINIEDSTDSQFFDMPHVIEARKSTSYKTNRKLWNMSRSLSTLPLVAQEIEPLYGTFFCPLMKKIIDDPVTIETGVTYERKAISEWFEKFKNSEEIFCPITGHKLVTRDLVTNIALKSTIDEWRERNEVARIKVSQAALSLASSDGMVLEAIEDLQSISQGRQYSRKQVCSDGVLASLVKFLQYKNIDVVCAALELLRLLCAEEDDGIKEIISKKMDISTAIKMLSRSHQRVRHASLLFLLELSRSKFMCEKIGSVPGGILMLISLKYKPSIDVFASEKADETLRNLESSPNNIKRMAECGLLEPLLKHLVEGCEDMKMEMASYLGEIVLGHDSKTYVAERASPPLIKMVRSGNTLCRREAFKALSQISSYQPNGKILVEAGLVQIMFEEMFTRRICDEPMNSTIEAAAILANVFESVLELENLQVNTRGHTVSSNYVVYNIINMVKNSTPDDLNINLIRILLCLTKTPKSTASIVSAVKTTDASYTLTEFTNNPDDELGIASIKLLGALSPYMGHTLIERLCKTRGHPENLIQSPTEVTQITERHAVSAKYLAQLPHQNLTLNLALLSKNAVPTILQTINQIQRSGTRSSRYANAYLEGLVGILVRFTATLYEPQMLFLARNYNFTLVFSELLMKTSSDEVQRLSAIGLENLSTESINLSKPPQIKRTKIMKLFYLPKFLSFGSSKRRKIPVCPVHRGACSSQNTFCLVDAKAVERLLGCLDHDNVEVVDAALSAICTLLDDKVDVDNSVSMLSEVNAIKHVLNVVKEHQQEGLWQKSLWVIEKFLMKGGDKSASDISQDRLFPATLVSAFHHGEGSTRQLAEKILRHLNKMPNLSTYNPVM</sequence>
<dbReference type="PANTHER" id="PTHR45958">
    <property type="entry name" value="RING-TYPE E3 UBIQUITIN TRANSFERASE"/>
    <property type="match status" value="1"/>
</dbReference>
<dbReference type="STRING" id="51240.A0A2I4EGK2"/>
<gene>
    <name evidence="8" type="primary">LOC108989404</name>
</gene>
<comment type="catalytic activity">
    <reaction evidence="1">
        <text>S-ubiquitinyl-[E2 ubiquitin-conjugating enzyme]-L-cysteine + [acceptor protein]-L-lysine = [E2 ubiquitin-conjugating enzyme]-L-cysteine + N(6)-ubiquitinyl-[acceptor protein]-L-lysine.</text>
        <dbReference type="EC" id="2.3.2.27"/>
    </reaction>
</comment>
<protein>
    <recommendedName>
        <fullName evidence="3">RING-type E3 ubiquitin transferase</fullName>
        <ecNumber evidence="3">2.3.2.27</ecNumber>
    </recommendedName>
</protein>
<evidence type="ECO:0000256" key="1">
    <source>
        <dbReference type="ARBA" id="ARBA00000900"/>
    </source>
</evidence>
<evidence type="ECO:0000313" key="8">
    <source>
        <dbReference type="RefSeq" id="XP_018818525.1"/>
    </source>
</evidence>
<evidence type="ECO:0000256" key="5">
    <source>
        <dbReference type="ARBA" id="ARBA00022737"/>
    </source>
</evidence>
<dbReference type="SUPFAM" id="SSF57850">
    <property type="entry name" value="RING/U-box"/>
    <property type="match status" value="1"/>
</dbReference>
<dbReference type="CDD" id="cd16664">
    <property type="entry name" value="RING-Ubox_PUB"/>
    <property type="match status" value="1"/>
</dbReference>
<dbReference type="Gene3D" id="3.30.40.10">
    <property type="entry name" value="Zinc/RING finger domain, C3HC4 (zinc finger)"/>
    <property type="match status" value="1"/>
</dbReference>
<dbReference type="InterPro" id="IPR052608">
    <property type="entry name" value="U-box_domain_protein"/>
</dbReference>
<evidence type="ECO:0000256" key="2">
    <source>
        <dbReference type="ARBA" id="ARBA00004906"/>
    </source>
</evidence>
<dbReference type="Gene3D" id="1.25.10.10">
    <property type="entry name" value="Leucine-rich Repeat Variant"/>
    <property type="match status" value="3"/>
</dbReference>
<dbReference type="PROSITE" id="PS51698">
    <property type="entry name" value="U_BOX"/>
    <property type="match status" value="1"/>
</dbReference>
<dbReference type="SMART" id="SM00504">
    <property type="entry name" value="Ubox"/>
    <property type="match status" value="1"/>
</dbReference>
<dbReference type="InterPro" id="IPR013083">
    <property type="entry name" value="Znf_RING/FYVE/PHD"/>
</dbReference>
<dbReference type="Pfam" id="PF04564">
    <property type="entry name" value="U-box"/>
    <property type="match status" value="1"/>
</dbReference>
<feature type="domain" description="U-box" evidence="6">
    <location>
        <begin position="234"/>
        <end position="312"/>
    </location>
</feature>
<accession>A0A2I4EGK2</accession>
<dbReference type="OrthoDB" id="10064100at2759"/>
<dbReference type="GeneID" id="108989404"/>
<proteinExistence type="predicted"/>
<dbReference type="GO" id="GO:0016567">
    <property type="term" value="P:protein ubiquitination"/>
    <property type="evidence" value="ECO:0007669"/>
    <property type="project" value="UniProtKB-UniPathway"/>
</dbReference>
<dbReference type="InParanoid" id="A0A2I4EGK2"/>
<dbReference type="KEGG" id="jre:108989404"/>
<dbReference type="InterPro" id="IPR016024">
    <property type="entry name" value="ARM-type_fold"/>
</dbReference>
<dbReference type="GO" id="GO:0061630">
    <property type="term" value="F:ubiquitin protein ligase activity"/>
    <property type="evidence" value="ECO:0007669"/>
    <property type="project" value="UniProtKB-EC"/>
</dbReference>
<dbReference type="EC" id="2.3.2.27" evidence="3"/>
<dbReference type="InterPro" id="IPR045210">
    <property type="entry name" value="RING-Ubox_PUB"/>
</dbReference>
<dbReference type="SMART" id="SM00185">
    <property type="entry name" value="ARM"/>
    <property type="match status" value="4"/>
</dbReference>
<evidence type="ECO:0000256" key="3">
    <source>
        <dbReference type="ARBA" id="ARBA00012483"/>
    </source>
</evidence>
<name>A0A2I4EGK2_JUGRE</name>
<dbReference type="RefSeq" id="XP_018818525.1">
    <property type="nucleotide sequence ID" value="XM_018962980.2"/>
</dbReference>
<keyword evidence="7" id="KW-1185">Reference proteome</keyword>
<dbReference type="InterPro" id="IPR011989">
    <property type="entry name" value="ARM-like"/>
</dbReference>
<keyword evidence="5" id="KW-0677">Repeat</keyword>
<dbReference type="PANTHER" id="PTHR45958:SF4">
    <property type="entry name" value="U-BOX DOMAIN-CONTAINING PROTEIN 42-RELATED"/>
    <property type="match status" value="1"/>
</dbReference>
<dbReference type="AlphaFoldDB" id="A0A2I4EGK2"/>